<dbReference type="InterPro" id="IPR036052">
    <property type="entry name" value="TrpB-like_PALP_sf"/>
</dbReference>
<dbReference type="InterPro" id="IPR001763">
    <property type="entry name" value="Rhodanese-like_dom"/>
</dbReference>
<dbReference type="SUPFAM" id="SSF53686">
    <property type="entry name" value="Tryptophan synthase beta subunit-like PLP-dependent enzymes"/>
    <property type="match status" value="1"/>
</dbReference>
<dbReference type="SUPFAM" id="SSF52821">
    <property type="entry name" value="Rhodanese/Cell cycle control phosphatase"/>
    <property type="match status" value="1"/>
</dbReference>
<dbReference type="CDD" id="cd00158">
    <property type="entry name" value="RHOD"/>
    <property type="match status" value="1"/>
</dbReference>
<evidence type="ECO:0000313" key="4">
    <source>
        <dbReference type="EMBL" id="MBN8660042.1"/>
    </source>
</evidence>
<comment type="cofactor">
    <cofactor evidence="1">
        <name>pyridoxal 5'-phosphate</name>
        <dbReference type="ChEBI" id="CHEBI:597326"/>
    </cofactor>
</comment>
<dbReference type="Gene3D" id="3.40.50.1100">
    <property type="match status" value="2"/>
</dbReference>
<feature type="domain" description="Rhodanese" evidence="3">
    <location>
        <begin position="351"/>
        <end position="441"/>
    </location>
</feature>
<accession>A0A8J7PEY1</accession>
<dbReference type="InterPro" id="IPR001926">
    <property type="entry name" value="TrpB-like_PALP"/>
</dbReference>
<dbReference type="InterPro" id="IPR050214">
    <property type="entry name" value="Cys_Synth/Cystath_Beta-Synth"/>
</dbReference>
<dbReference type="Gene3D" id="3.40.250.10">
    <property type="entry name" value="Rhodanese-like domain"/>
    <property type="match status" value="1"/>
</dbReference>
<name>A0A8J7PEY1_9BACT</name>
<gene>
    <name evidence="4" type="ORF">J0M35_06735</name>
</gene>
<evidence type="ECO:0000259" key="3">
    <source>
        <dbReference type="PROSITE" id="PS50206"/>
    </source>
</evidence>
<comment type="caution">
    <text evidence="4">The sequence shown here is derived from an EMBL/GenBank/DDBJ whole genome shotgun (WGS) entry which is preliminary data.</text>
</comment>
<organism evidence="4 5">
    <name type="scientific">Candidatus Obscuribacter phosphatis</name>
    <dbReference type="NCBI Taxonomy" id="1906157"/>
    <lineage>
        <taxon>Bacteria</taxon>
        <taxon>Bacillati</taxon>
        <taxon>Candidatus Melainabacteria</taxon>
        <taxon>Candidatus Obscuribacterales</taxon>
        <taxon>Candidatus Obscuribacteraceae</taxon>
        <taxon>Candidatus Obscuribacter</taxon>
    </lineage>
</organism>
<reference evidence="4" key="1">
    <citation type="submission" date="2021-02" db="EMBL/GenBank/DDBJ databases">
        <title>Genome-Resolved Metagenomics of a Microbial Community Performing Photosynthetic Biological Nutrient Removal.</title>
        <authorList>
            <person name="Mcdaniel E.A."/>
        </authorList>
    </citation>
    <scope>NUCLEOTIDE SEQUENCE</scope>
    <source>
        <strain evidence="4">UWPOB_OBS1</strain>
    </source>
</reference>
<proteinExistence type="predicted"/>
<dbReference type="InterPro" id="IPR036873">
    <property type="entry name" value="Rhodanese-like_dom_sf"/>
</dbReference>
<dbReference type="EMBL" id="JAFLCK010000007">
    <property type="protein sequence ID" value="MBN8660042.1"/>
    <property type="molecule type" value="Genomic_DNA"/>
</dbReference>
<sequence>MLVKHVKELIGKTPLFEIPEEVHGLKNITLYAKLELLNPFGSVKDKSAWNVLKDDIEAIKKEGKTVIESSSGNMAKAMQLVCSVYDVPFKIVTNRIKVREVKQILQLVGAEVDELPGLSECPDPTDPNDPITFIEQIMSANPGKYFHTSQYTNEKNIHAHYNSTGKEIQEDLDEAKAGGVDFFVGGLGTTGSTRGAGTYLKEKNPEMKNVGVIASKGHLLPGIRNVDEMYEVGLFRKDFYDDIVEVSMDESIDAMLMLIRKCGILAGPTGGGSLAAALKYLKPIDATLTRKHSCVFIVCDRVEWYLSYLQKNKPEIFGMAVKKDSVKAVTKEEADSAPEVDVDALEKLLQSADNLQVVDMRGSLAFKTSRIKGSINIPTDSLEDIADMGVPFSNDQKVVLVCPTGEVSKRFASFFKSKGVDCVSLTGGFVAWRDAGKPTEKSKSGGRRLLVGAGA</sequence>
<protein>
    <submittedName>
        <fullName evidence="4">Pyridoxal-phosphate dependent enzyme</fullName>
    </submittedName>
</protein>
<dbReference type="PANTHER" id="PTHR10314">
    <property type="entry name" value="CYSTATHIONINE BETA-SYNTHASE"/>
    <property type="match status" value="1"/>
</dbReference>
<dbReference type="Pfam" id="PF00581">
    <property type="entry name" value="Rhodanese"/>
    <property type="match status" value="1"/>
</dbReference>
<dbReference type="Proteomes" id="UP000664277">
    <property type="component" value="Unassembled WGS sequence"/>
</dbReference>
<evidence type="ECO:0000256" key="1">
    <source>
        <dbReference type="ARBA" id="ARBA00001933"/>
    </source>
</evidence>
<dbReference type="Pfam" id="PF00291">
    <property type="entry name" value="PALP"/>
    <property type="match status" value="1"/>
</dbReference>
<dbReference type="AlphaFoldDB" id="A0A8J7PEY1"/>
<dbReference type="SMART" id="SM00450">
    <property type="entry name" value="RHOD"/>
    <property type="match status" value="1"/>
</dbReference>
<evidence type="ECO:0000256" key="2">
    <source>
        <dbReference type="ARBA" id="ARBA00022898"/>
    </source>
</evidence>
<evidence type="ECO:0000313" key="5">
    <source>
        <dbReference type="Proteomes" id="UP000664277"/>
    </source>
</evidence>
<dbReference type="PROSITE" id="PS50206">
    <property type="entry name" value="RHODANESE_3"/>
    <property type="match status" value="1"/>
</dbReference>
<dbReference type="GO" id="GO:1901605">
    <property type="term" value="P:alpha-amino acid metabolic process"/>
    <property type="evidence" value="ECO:0007669"/>
    <property type="project" value="UniProtKB-ARBA"/>
</dbReference>
<keyword evidence="2" id="KW-0663">Pyridoxal phosphate</keyword>